<gene>
    <name evidence="4" type="ORF">D0867_07053</name>
</gene>
<comment type="caution">
    <text evidence="4">The sequence shown here is derived from an EMBL/GenBank/DDBJ whole genome shotgun (WGS) entry which is preliminary data.</text>
</comment>
<dbReference type="GO" id="GO:0008840">
    <property type="term" value="F:4-hydroxy-tetrahydrodipicolinate synthase activity"/>
    <property type="evidence" value="ECO:0007669"/>
    <property type="project" value="TreeGrafter"/>
</dbReference>
<dbReference type="Proteomes" id="UP000271337">
    <property type="component" value="Unassembled WGS sequence"/>
</dbReference>
<evidence type="ECO:0000256" key="2">
    <source>
        <dbReference type="PIRSR" id="PIRSR001365-1"/>
    </source>
</evidence>
<dbReference type="PANTHER" id="PTHR12128:SF24">
    <property type="entry name" value="DIHYDRODIPICOLINATE SYNTHETASE FAMILY PROTEIN (AFU_ORTHOLOGUE AFUA_3G11920)"/>
    <property type="match status" value="1"/>
</dbReference>
<sequence length="342" mass="36432">MVRPEAKGQDAKAIALNTLSMATSGSSTGRIRHGIYAPTMTFFDKQTEELDIPTIKKHAVRLAQAGLVGLVTMGSNGEAVHLTKEEKTAVTKATREALDEAGFKDVVVMQGCSEAGVRLTIDLCKTAATAGAEAALILPPAYYRAQINETMLMDYYVAVAEGSPIPIVLYNYPGAVSGVDMDSDFMIRLVEATKGKVCGAKFTDANTGKLTRLAYATNACSVKSQGSGWMAFGGIADFTMQTAISGGSGIIAGGANVMPKLCVKVWNLCQQGKYDEAAELQKVLSKGDWVLTKAAIAGTKAAIEMEFGYGGYPRSPLQRLTEEQRKHIKDGISEAMKIEHSL</sequence>
<dbReference type="Gene3D" id="3.20.20.70">
    <property type="entry name" value="Aldolase class I"/>
    <property type="match status" value="1"/>
</dbReference>
<dbReference type="Pfam" id="PF00701">
    <property type="entry name" value="DHDPS"/>
    <property type="match status" value="1"/>
</dbReference>
<dbReference type="CDD" id="cd00408">
    <property type="entry name" value="DHDPS-like"/>
    <property type="match status" value="1"/>
</dbReference>
<evidence type="ECO:0000313" key="4">
    <source>
        <dbReference type="EMBL" id="RMY14736.1"/>
    </source>
</evidence>
<dbReference type="SUPFAM" id="SSF51569">
    <property type="entry name" value="Aldolase"/>
    <property type="match status" value="1"/>
</dbReference>
<dbReference type="AlphaFoldDB" id="A0A3M6ZHH2"/>
<dbReference type="OrthoDB" id="191315at2759"/>
<proteinExistence type="inferred from homology"/>
<evidence type="ECO:0008006" key="6">
    <source>
        <dbReference type="Google" id="ProtNLM"/>
    </source>
</evidence>
<accession>A0A3M6ZHH2</accession>
<protein>
    <recommendedName>
        <fullName evidence="6">L-threo-3-deoxy-hexylosonate aldolase</fullName>
    </recommendedName>
</protein>
<evidence type="ECO:0000313" key="5">
    <source>
        <dbReference type="Proteomes" id="UP000271337"/>
    </source>
</evidence>
<dbReference type="PANTHER" id="PTHR12128">
    <property type="entry name" value="DIHYDRODIPICOLINATE SYNTHASE"/>
    <property type="match status" value="1"/>
</dbReference>
<keyword evidence="1" id="KW-0456">Lyase</keyword>
<dbReference type="SMART" id="SM01130">
    <property type="entry name" value="DHDPS"/>
    <property type="match status" value="1"/>
</dbReference>
<dbReference type="PIRSF" id="PIRSF001365">
    <property type="entry name" value="DHDPS"/>
    <property type="match status" value="1"/>
</dbReference>
<name>A0A3M6ZHH2_HORWE</name>
<organism evidence="4 5">
    <name type="scientific">Hortaea werneckii</name>
    <name type="common">Black yeast</name>
    <name type="synonym">Cladosporium werneckii</name>
    <dbReference type="NCBI Taxonomy" id="91943"/>
    <lineage>
        <taxon>Eukaryota</taxon>
        <taxon>Fungi</taxon>
        <taxon>Dikarya</taxon>
        <taxon>Ascomycota</taxon>
        <taxon>Pezizomycotina</taxon>
        <taxon>Dothideomycetes</taxon>
        <taxon>Dothideomycetidae</taxon>
        <taxon>Mycosphaerellales</taxon>
        <taxon>Teratosphaeriaceae</taxon>
        <taxon>Hortaea</taxon>
    </lineage>
</organism>
<dbReference type="EMBL" id="QWIL01000718">
    <property type="protein sequence ID" value="RMY14736.1"/>
    <property type="molecule type" value="Genomic_DNA"/>
</dbReference>
<comment type="similarity">
    <text evidence="1">Belongs to the DapA family.</text>
</comment>
<feature type="binding site" evidence="3">
    <location>
        <position position="251"/>
    </location>
    <ligand>
        <name>pyruvate</name>
        <dbReference type="ChEBI" id="CHEBI:15361"/>
    </ligand>
</feature>
<evidence type="ECO:0000256" key="3">
    <source>
        <dbReference type="PIRSR" id="PIRSR001365-2"/>
    </source>
</evidence>
<dbReference type="VEuPathDB" id="FungiDB:BTJ68_03439"/>
<dbReference type="InterPro" id="IPR013785">
    <property type="entry name" value="Aldolase_TIM"/>
</dbReference>
<reference evidence="4 5" key="1">
    <citation type="journal article" date="2018" name="BMC Genomics">
        <title>Genomic evidence for intraspecific hybridization in a clonal and extremely halotolerant yeast.</title>
        <authorList>
            <person name="Gostincar C."/>
            <person name="Stajich J.E."/>
            <person name="Zupancic J."/>
            <person name="Zalar P."/>
            <person name="Gunde-Cimerman N."/>
        </authorList>
    </citation>
    <scope>NUCLEOTIDE SEQUENCE [LARGE SCALE GENOMIC DNA]</scope>
    <source>
        <strain evidence="4 5">EXF-6669</strain>
    </source>
</reference>
<dbReference type="InterPro" id="IPR002220">
    <property type="entry name" value="DapA-like"/>
</dbReference>
<evidence type="ECO:0000256" key="1">
    <source>
        <dbReference type="PIRNR" id="PIRNR001365"/>
    </source>
</evidence>
<feature type="active site" description="Schiff-base intermediate with substrate" evidence="2">
    <location>
        <position position="201"/>
    </location>
</feature>
<feature type="active site" description="Proton donor/acceptor" evidence="2">
    <location>
        <position position="170"/>
    </location>
</feature>